<keyword evidence="10" id="KW-0256">Endoplasmic reticulum</keyword>
<dbReference type="InterPro" id="IPR001578">
    <property type="entry name" value="Peptidase_C12_UCH"/>
</dbReference>
<dbReference type="EC" id="3.4.19.12" evidence="2"/>
<dbReference type="PROSITE" id="PS51846">
    <property type="entry name" value="CNNM"/>
    <property type="match status" value="1"/>
</dbReference>
<dbReference type="GO" id="GO:0010181">
    <property type="term" value="F:FMN binding"/>
    <property type="evidence" value="ECO:0007669"/>
    <property type="project" value="InterPro"/>
</dbReference>
<organism evidence="22 23">
    <name type="scientific">Trichosporon asahii var. asahii (strain CBS 8904)</name>
    <name type="common">Yeast</name>
    <dbReference type="NCBI Taxonomy" id="1220162"/>
    <lineage>
        <taxon>Eukaryota</taxon>
        <taxon>Fungi</taxon>
        <taxon>Dikarya</taxon>
        <taxon>Basidiomycota</taxon>
        <taxon>Agaricomycotina</taxon>
        <taxon>Tremellomycetes</taxon>
        <taxon>Trichosporonales</taxon>
        <taxon>Trichosporonaceae</taxon>
        <taxon>Trichosporon</taxon>
    </lineage>
</organism>
<evidence type="ECO:0000256" key="14">
    <source>
        <dbReference type="ARBA" id="ARBA00023002"/>
    </source>
</evidence>
<keyword evidence="4" id="KW-0288">FMN</keyword>
<feature type="domain" description="Flavodoxin-like" evidence="19">
    <location>
        <begin position="85"/>
        <end position="234"/>
    </location>
</feature>
<keyword evidence="6 16" id="KW-0812">Transmembrane</keyword>
<dbReference type="PRINTS" id="PR00369">
    <property type="entry name" value="FLAVODOXIN"/>
</dbReference>
<dbReference type="InterPro" id="IPR036959">
    <property type="entry name" value="Peptidase_C12_UCH_sf"/>
</dbReference>
<dbReference type="InParanoid" id="K1VPG9"/>
<dbReference type="SUPFAM" id="SSF52218">
    <property type="entry name" value="Flavoproteins"/>
    <property type="match status" value="1"/>
</dbReference>
<dbReference type="GO" id="GO:0016020">
    <property type="term" value="C:membrane"/>
    <property type="evidence" value="ECO:0007669"/>
    <property type="project" value="UniProtKB-UniRule"/>
</dbReference>
<dbReference type="InterPro" id="IPR002550">
    <property type="entry name" value="CNNM"/>
</dbReference>
<evidence type="ECO:0000256" key="11">
    <source>
        <dbReference type="ARBA" id="ARBA00022827"/>
    </source>
</evidence>
<evidence type="ECO:0000259" key="20">
    <source>
        <dbReference type="PROSITE" id="PS51846"/>
    </source>
</evidence>
<evidence type="ECO:0000256" key="15">
    <source>
        <dbReference type="ARBA" id="ARBA00023136"/>
    </source>
</evidence>
<evidence type="ECO:0000256" key="4">
    <source>
        <dbReference type="ARBA" id="ARBA00022643"/>
    </source>
</evidence>
<name>K1VPG9_TRIAC</name>
<keyword evidence="11" id="KW-0274">FAD</keyword>
<dbReference type="PANTHER" id="PTHR19384:SF17">
    <property type="entry name" value="NADPH--CYTOCHROME P450 REDUCTASE"/>
    <property type="match status" value="1"/>
</dbReference>
<dbReference type="SUPFAM" id="SSF54001">
    <property type="entry name" value="Cysteine proteinases"/>
    <property type="match status" value="1"/>
</dbReference>
<evidence type="ECO:0000256" key="17">
    <source>
        <dbReference type="PROSITE-ProRule" id="PRU01393"/>
    </source>
</evidence>
<dbReference type="eggNOG" id="KOG2778">
    <property type="taxonomic scope" value="Eukaryota"/>
</dbReference>
<dbReference type="InterPro" id="IPR008254">
    <property type="entry name" value="Flavodoxin/NO_synth"/>
</dbReference>
<evidence type="ECO:0000256" key="16">
    <source>
        <dbReference type="PROSITE-ProRule" id="PRU01193"/>
    </source>
</evidence>
<evidence type="ECO:0000256" key="7">
    <source>
        <dbReference type="ARBA" id="ARBA00022786"/>
    </source>
</evidence>
<keyword evidence="7" id="KW-0833">Ubl conjugation pathway</keyword>
<dbReference type="PANTHER" id="PTHR19384">
    <property type="entry name" value="NITRIC OXIDE SYNTHASE-RELATED"/>
    <property type="match status" value="1"/>
</dbReference>
<evidence type="ECO:0000256" key="2">
    <source>
        <dbReference type="ARBA" id="ARBA00012759"/>
    </source>
</evidence>
<feature type="domain" description="CNNM transmembrane" evidence="20">
    <location>
        <begin position="268"/>
        <end position="342"/>
    </location>
</feature>
<proteinExistence type="inferred from homology"/>
<dbReference type="InterPro" id="IPR001094">
    <property type="entry name" value="Flavdoxin-like"/>
</dbReference>
<evidence type="ECO:0000256" key="9">
    <source>
        <dbReference type="ARBA" id="ARBA00022807"/>
    </source>
</evidence>
<keyword evidence="3" id="KW-0285">Flavoprotein</keyword>
<sequence length="404" mass="43652">MEDGWCLTESDPQVFSELLRQLGVKGLQVDDLYSLDAETLAPLQPIYALIFLFKYVGGGAEDRAGVQVDALDSGVLLTCKQNKKCAVFYGSQTGTAEEFSIRLAKEAKSRFGVSSLVCDPEEYEFRNLDQIPEDKAVVFVMATYGEGEPTDNAQQLMEFLEEEEPEFSNGSTLENLNYVVFGLGNKTYEHYNAVARKLDERLTALGAKRIGERGEGDDDKALEEDYLAWKDDMWVAFAERLGVEEGGAGGFATPSSTLPCPSSLITSVIPQAICNKYGLAIGATFAPLVKGMIILLYPIAKPIALVLDYLFGAHDDGVTYRKAELKAFVALGVEDKLADEELALLGSVLEFSGKTVSSVMQAPTGHGRAAFIDSGPGLVIHESSSGMGELLPPPPGSSQARSTR</sequence>
<dbReference type="Gene3D" id="3.40.532.10">
    <property type="entry name" value="Peptidase C12, ubiquitin carboxyl-terminal hydrolase"/>
    <property type="match status" value="1"/>
</dbReference>
<evidence type="ECO:0000256" key="12">
    <source>
        <dbReference type="ARBA" id="ARBA00022857"/>
    </source>
</evidence>
<dbReference type="FunFam" id="3.40.50.360:FF:000024">
    <property type="entry name" value="NADPH--cytochrome P450 reductase"/>
    <property type="match status" value="1"/>
</dbReference>
<evidence type="ECO:0000259" key="21">
    <source>
        <dbReference type="PROSITE" id="PS52048"/>
    </source>
</evidence>
<evidence type="ECO:0000313" key="23">
    <source>
        <dbReference type="Proteomes" id="UP000006757"/>
    </source>
</evidence>
<dbReference type="InterPro" id="IPR029039">
    <property type="entry name" value="Flavoprotein-like_sf"/>
</dbReference>
<keyword evidence="8" id="KW-0378">Hydrolase</keyword>
<comment type="catalytic activity">
    <reaction evidence="1">
        <text>Thiol-dependent hydrolysis of ester, thioester, amide, peptide and isopeptide bonds formed by the C-terminal Gly of ubiquitin (a 76-residue protein attached to proteins as an intracellular targeting signal).</text>
        <dbReference type="EC" id="3.4.19.12"/>
    </reaction>
</comment>
<dbReference type="Pfam" id="PF00258">
    <property type="entry name" value="Flavodoxin_1"/>
    <property type="match status" value="1"/>
</dbReference>
<dbReference type="GO" id="GO:0050660">
    <property type="term" value="F:flavin adenine dinucleotide binding"/>
    <property type="evidence" value="ECO:0007669"/>
    <property type="project" value="TreeGrafter"/>
</dbReference>
<comment type="caution">
    <text evidence="22">The sequence shown here is derived from an EMBL/GenBank/DDBJ whole genome shotgun (WGS) entry which is preliminary data.</text>
</comment>
<keyword evidence="23" id="KW-1185">Reference proteome</keyword>
<dbReference type="InterPro" id="IPR038765">
    <property type="entry name" value="Papain-like_cys_pep_sf"/>
</dbReference>
<dbReference type="GO" id="GO:0003958">
    <property type="term" value="F:NADPH-hemoprotein reductase activity"/>
    <property type="evidence" value="ECO:0007669"/>
    <property type="project" value="TreeGrafter"/>
</dbReference>
<dbReference type="GO" id="GO:0004843">
    <property type="term" value="F:cysteine-type deubiquitinase activity"/>
    <property type="evidence" value="ECO:0007669"/>
    <property type="project" value="UniProtKB-EC"/>
</dbReference>
<comment type="caution">
    <text evidence="17">Lacks conserved residue(s) required for the propagation of feature annotation.</text>
</comment>
<dbReference type="AlphaFoldDB" id="K1VPG9"/>
<keyword evidence="15 16" id="KW-0472">Membrane</keyword>
<dbReference type="EMBL" id="AMBO01000318">
    <property type="protein sequence ID" value="EKD01377.1"/>
    <property type="molecule type" value="Genomic_DNA"/>
</dbReference>
<evidence type="ECO:0000313" key="22">
    <source>
        <dbReference type="EMBL" id="EKD01377.1"/>
    </source>
</evidence>
<evidence type="ECO:0000256" key="8">
    <source>
        <dbReference type="ARBA" id="ARBA00022801"/>
    </source>
</evidence>
<feature type="domain" description="UCH catalytic" evidence="21">
    <location>
        <begin position="4"/>
        <end position="261"/>
    </location>
</feature>
<keyword evidence="14" id="KW-0560">Oxidoreductase</keyword>
<dbReference type="Proteomes" id="UP000006757">
    <property type="component" value="Unassembled WGS sequence"/>
</dbReference>
<dbReference type="GO" id="GO:0006511">
    <property type="term" value="P:ubiquitin-dependent protein catabolic process"/>
    <property type="evidence" value="ECO:0007669"/>
    <property type="project" value="InterPro"/>
</dbReference>
<dbReference type="HOGENOM" id="CLU_681835_0_0_1"/>
<protein>
    <recommendedName>
        <fullName evidence="2">ubiquitinyl hydrolase 1</fullName>
        <ecNumber evidence="2">3.4.19.12</ecNumber>
    </recommendedName>
</protein>
<keyword evidence="13 16" id="KW-1133">Transmembrane helix</keyword>
<gene>
    <name evidence="22" type="ORF">A1Q2_04324</name>
</gene>
<dbReference type="eggNOG" id="KOG1158">
    <property type="taxonomic scope" value="Eukaryota"/>
</dbReference>
<evidence type="ECO:0000256" key="5">
    <source>
        <dbReference type="ARBA" id="ARBA00022670"/>
    </source>
</evidence>
<keyword evidence="5" id="KW-0645">Protease</keyword>
<dbReference type="STRING" id="1220162.K1VPG9"/>
<evidence type="ECO:0000256" key="13">
    <source>
        <dbReference type="ARBA" id="ARBA00022989"/>
    </source>
</evidence>
<keyword evidence="12" id="KW-0521">NADP</keyword>
<dbReference type="Pfam" id="PF01595">
    <property type="entry name" value="CNNM"/>
    <property type="match status" value="1"/>
</dbReference>
<evidence type="ECO:0000256" key="3">
    <source>
        <dbReference type="ARBA" id="ARBA00022630"/>
    </source>
</evidence>
<reference evidence="22 23" key="1">
    <citation type="journal article" date="2012" name="Eukaryot. Cell">
        <title>Genome sequence of the Trichosporon asahii environmental strain CBS 8904.</title>
        <authorList>
            <person name="Yang R.Y."/>
            <person name="Li H.T."/>
            <person name="Zhu H."/>
            <person name="Zhou G.P."/>
            <person name="Wang M."/>
            <person name="Wang L."/>
        </authorList>
    </citation>
    <scope>NUCLEOTIDE SEQUENCE [LARGE SCALE GENOMIC DNA]</scope>
    <source>
        <strain evidence="22 23">CBS 8904</strain>
    </source>
</reference>
<evidence type="ECO:0000256" key="18">
    <source>
        <dbReference type="SAM" id="MobiDB-lite"/>
    </source>
</evidence>
<accession>K1VPG9</accession>
<evidence type="ECO:0000256" key="1">
    <source>
        <dbReference type="ARBA" id="ARBA00000707"/>
    </source>
</evidence>
<keyword evidence="9" id="KW-0788">Thiol protease</keyword>
<dbReference type="Gene3D" id="3.40.50.360">
    <property type="match status" value="1"/>
</dbReference>
<dbReference type="PROSITE" id="PS52048">
    <property type="entry name" value="UCH_DOMAIN"/>
    <property type="match status" value="1"/>
</dbReference>
<evidence type="ECO:0000256" key="10">
    <source>
        <dbReference type="ARBA" id="ARBA00022824"/>
    </source>
</evidence>
<evidence type="ECO:0000259" key="19">
    <source>
        <dbReference type="PROSITE" id="PS50902"/>
    </source>
</evidence>
<comment type="similarity">
    <text evidence="17">Belongs to the peptidase C12 family.</text>
</comment>
<dbReference type="GO" id="GO:0005829">
    <property type="term" value="C:cytosol"/>
    <property type="evidence" value="ECO:0007669"/>
    <property type="project" value="TreeGrafter"/>
</dbReference>
<dbReference type="OrthoDB" id="5353557at2759"/>
<evidence type="ECO:0000256" key="6">
    <source>
        <dbReference type="ARBA" id="ARBA00022692"/>
    </source>
</evidence>
<dbReference type="PROSITE" id="PS50902">
    <property type="entry name" value="FLAVODOXIN_LIKE"/>
    <property type="match status" value="1"/>
</dbReference>
<dbReference type="eggNOG" id="KOG2118">
    <property type="taxonomic scope" value="Eukaryota"/>
</dbReference>
<feature type="region of interest" description="Disordered" evidence="18">
    <location>
        <begin position="383"/>
        <end position="404"/>
    </location>
</feature>